<feature type="compositionally biased region" description="Polar residues" evidence="6">
    <location>
        <begin position="179"/>
        <end position="193"/>
    </location>
</feature>
<dbReference type="OMA" id="GNAMNRC"/>
<proteinExistence type="predicted"/>
<dbReference type="SMART" id="SM00338">
    <property type="entry name" value="BRLZ"/>
    <property type="match status" value="1"/>
</dbReference>
<dbReference type="AlphaFoldDB" id="A0A1Y1I8D0"/>
<sequence length="503" mass="54783">MERVFSVDDILGTFWKLDTQGDGTPKEDHSNGKLSNGFPSSASLQNLHAFQKMSRSSSEFMFQEFMKEHTAGLKAVDSERSLEKFGSMRSLPSVDKLDAFLSVPSESKLDKLEDGGGSNRGAKSSPFGMPESPTASALNPLFSGLKNEAPPSSEDQGYADYLRNRLVMACAVASTRMISNPSNGSEQSLQNGTAMPDSPLGSASMFPPLPNTSYPPMSLPKPPGPLGIPHLPARPMAFGKKDASGPSSRDVSEAEDDKGCRSGDGNDSQDEDGKDMGPDDERKYKRMLSNRESARRSRRRKQQHLSELELQVAQLRVENTTLIKRLTEIGQKYNEAAVDNRILKADVEALRAKVRIMMHMTGVQDINNPDLDKEKVKLAEEMVAAQAANRLSTRGGPAYSHSQGSSFPQNSNAPSEGGPNGNGAAPQHDGREGSDTADHAGSQKGLPQQQQQQFGNKMGRTPSMQRVASLEHLQKRVRSGQSCGPSWQTWEADQQSMREQTET</sequence>
<dbReference type="SUPFAM" id="SSF57959">
    <property type="entry name" value="Leucine zipper domain"/>
    <property type="match status" value="1"/>
</dbReference>
<keyword evidence="9" id="KW-1185">Reference proteome</keyword>
<evidence type="ECO:0000256" key="3">
    <source>
        <dbReference type="ARBA" id="ARBA00023125"/>
    </source>
</evidence>
<dbReference type="PANTHER" id="PTHR46408">
    <property type="entry name" value="BASIC LEUCINE ZIPPER 63"/>
    <property type="match status" value="1"/>
</dbReference>
<feature type="compositionally biased region" description="Basic and acidic residues" evidence="6">
    <location>
        <begin position="274"/>
        <end position="283"/>
    </location>
</feature>
<evidence type="ECO:0000256" key="4">
    <source>
        <dbReference type="ARBA" id="ARBA00023163"/>
    </source>
</evidence>
<reference evidence="8 9" key="1">
    <citation type="journal article" date="2014" name="Nat. Commun.">
        <title>Klebsormidium flaccidum genome reveals primary factors for plant terrestrial adaptation.</title>
        <authorList>
            <person name="Hori K."/>
            <person name="Maruyama F."/>
            <person name="Fujisawa T."/>
            <person name="Togashi T."/>
            <person name="Yamamoto N."/>
            <person name="Seo M."/>
            <person name="Sato S."/>
            <person name="Yamada T."/>
            <person name="Mori H."/>
            <person name="Tajima N."/>
            <person name="Moriyama T."/>
            <person name="Ikeuchi M."/>
            <person name="Watanabe M."/>
            <person name="Wada H."/>
            <person name="Kobayashi K."/>
            <person name="Saito M."/>
            <person name="Masuda T."/>
            <person name="Sasaki-Sekimoto Y."/>
            <person name="Mashiguchi K."/>
            <person name="Awai K."/>
            <person name="Shimojima M."/>
            <person name="Masuda S."/>
            <person name="Iwai M."/>
            <person name="Nobusawa T."/>
            <person name="Narise T."/>
            <person name="Kondo S."/>
            <person name="Saito H."/>
            <person name="Sato R."/>
            <person name="Murakawa M."/>
            <person name="Ihara Y."/>
            <person name="Oshima-Yamada Y."/>
            <person name="Ohtaka K."/>
            <person name="Satoh M."/>
            <person name="Sonobe K."/>
            <person name="Ishii M."/>
            <person name="Ohtani R."/>
            <person name="Kanamori-Sato M."/>
            <person name="Honoki R."/>
            <person name="Miyazaki D."/>
            <person name="Mochizuki H."/>
            <person name="Umetsu J."/>
            <person name="Higashi K."/>
            <person name="Shibata D."/>
            <person name="Kamiya Y."/>
            <person name="Sato N."/>
            <person name="Nakamura Y."/>
            <person name="Tabata S."/>
            <person name="Ida S."/>
            <person name="Kurokawa K."/>
            <person name="Ohta H."/>
        </authorList>
    </citation>
    <scope>NUCLEOTIDE SEQUENCE [LARGE SCALE GENOMIC DNA]</scope>
    <source>
        <strain evidence="8 9">NIES-2285</strain>
    </source>
</reference>
<dbReference type="OrthoDB" id="664875at2759"/>
<dbReference type="GO" id="GO:0003700">
    <property type="term" value="F:DNA-binding transcription factor activity"/>
    <property type="evidence" value="ECO:0007669"/>
    <property type="project" value="InterPro"/>
</dbReference>
<evidence type="ECO:0000313" key="8">
    <source>
        <dbReference type="EMBL" id="GAQ84358.1"/>
    </source>
</evidence>
<dbReference type="FunFam" id="1.20.5.170:FF:000020">
    <property type="entry name" value="BZIP transcription factor"/>
    <property type="match status" value="1"/>
</dbReference>
<dbReference type="InterPro" id="IPR020983">
    <property type="entry name" value="Basic_leucine-zipper_C"/>
</dbReference>
<feature type="compositionally biased region" description="Polar residues" evidence="6">
    <location>
        <begin position="479"/>
        <end position="503"/>
    </location>
</feature>
<dbReference type="STRING" id="105231.A0A1Y1I8D0"/>
<dbReference type="InterPro" id="IPR004827">
    <property type="entry name" value="bZIP"/>
</dbReference>
<dbReference type="Pfam" id="PF12498">
    <property type="entry name" value="bZIP_C"/>
    <property type="match status" value="1"/>
</dbReference>
<dbReference type="PROSITE" id="PS50217">
    <property type="entry name" value="BZIP"/>
    <property type="match status" value="1"/>
</dbReference>
<dbReference type="Pfam" id="PF00170">
    <property type="entry name" value="bZIP_1"/>
    <property type="match status" value="1"/>
</dbReference>
<keyword evidence="2" id="KW-0805">Transcription regulation</keyword>
<evidence type="ECO:0000256" key="1">
    <source>
        <dbReference type="ARBA" id="ARBA00004123"/>
    </source>
</evidence>
<evidence type="ECO:0000256" key="2">
    <source>
        <dbReference type="ARBA" id="ARBA00023015"/>
    </source>
</evidence>
<feature type="region of interest" description="Disordered" evidence="6">
    <location>
        <begin position="108"/>
        <end position="157"/>
    </location>
</feature>
<dbReference type="GO" id="GO:0005634">
    <property type="term" value="C:nucleus"/>
    <property type="evidence" value="ECO:0007669"/>
    <property type="project" value="UniProtKB-SubCell"/>
</dbReference>
<dbReference type="PANTHER" id="PTHR46408:SF10">
    <property type="entry name" value="BASIC LEUCINE ZIPPER 63"/>
    <property type="match status" value="1"/>
</dbReference>
<feature type="region of interest" description="Disordered" evidence="6">
    <location>
        <begin position="179"/>
        <end position="302"/>
    </location>
</feature>
<dbReference type="EMBL" id="DF237135">
    <property type="protein sequence ID" value="GAQ84358.1"/>
    <property type="molecule type" value="Genomic_DNA"/>
</dbReference>
<comment type="subcellular location">
    <subcellularLocation>
        <location evidence="1">Nucleus</location>
    </subcellularLocation>
</comment>
<accession>A0A1Y1I8D0</accession>
<keyword evidence="5" id="KW-0539">Nucleus</keyword>
<evidence type="ECO:0000256" key="5">
    <source>
        <dbReference type="ARBA" id="ARBA00023242"/>
    </source>
</evidence>
<evidence type="ECO:0000313" key="9">
    <source>
        <dbReference type="Proteomes" id="UP000054558"/>
    </source>
</evidence>
<feature type="compositionally biased region" description="Polar residues" evidence="6">
    <location>
        <begin position="400"/>
        <end position="414"/>
    </location>
</feature>
<feature type="compositionally biased region" description="Pro residues" evidence="6">
    <location>
        <begin position="217"/>
        <end position="226"/>
    </location>
</feature>
<dbReference type="GO" id="GO:0003677">
    <property type="term" value="F:DNA binding"/>
    <property type="evidence" value="ECO:0007669"/>
    <property type="project" value="UniProtKB-KW"/>
</dbReference>
<evidence type="ECO:0000259" key="7">
    <source>
        <dbReference type="PROSITE" id="PS50217"/>
    </source>
</evidence>
<dbReference type="PROSITE" id="PS00036">
    <property type="entry name" value="BZIP_BASIC"/>
    <property type="match status" value="1"/>
</dbReference>
<feature type="domain" description="BZIP" evidence="7">
    <location>
        <begin position="280"/>
        <end position="335"/>
    </location>
</feature>
<feature type="compositionally biased region" description="Basic and acidic residues" evidence="6">
    <location>
        <begin position="428"/>
        <end position="438"/>
    </location>
</feature>
<protein>
    <submittedName>
        <fullName evidence="8">BZIP transcription factor family protein</fullName>
    </submittedName>
</protein>
<dbReference type="Proteomes" id="UP000054558">
    <property type="component" value="Unassembled WGS sequence"/>
</dbReference>
<dbReference type="InterPro" id="IPR046347">
    <property type="entry name" value="bZIP_sf"/>
</dbReference>
<feature type="region of interest" description="Disordered" evidence="6">
    <location>
        <begin position="389"/>
        <end position="503"/>
    </location>
</feature>
<keyword evidence="4" id="KW-0804">Transcription</keyword>
<name>A0A1Y1I8D0_KLENI</name>
<gene>
    <name evidence="8" type="ORF">KFL_001860050</name>
</gene>
<evidence type="ECO:0000256" key="6">
    <source>
        <dbReference type="SAM" id="MobiDB-lite"/>
    </source>
</evidence>
<dbReference type="Gene3D" id="1.20.5.170">
    <property type="match status" value="1"/>
</dbReference>
<organism evidence="8 9">
    <name type="scientific">Klebsormidium nitens</name>
    <name type="common">Green alga</name>
    <name type="synonym">Ulothrix nitens</name>
    <dbReference type="NCBI Taxonomy" id="105231"/>
    <lineage>
        <taxon>Eukaryota</taxon>
        <taxon>Viridiplantae</taxon>
        <taxon>Streptophyta</taxon>
        <taxon>Klebsormidiophyceae</taxon>
        <taxon>Klebsormidiales</taxon>
        <taxon>Klebsormidiaceae</taxon>
        <taxon>Klebsormidium</taxon>
    </lineage>
</organism>
<keyword evidence="3" id="KW-0238">DNA-binding</keyword>